<dbReference type="InterPro" id="IPR012341">
    <property type="entry name" value="6hp_glycosidase-like_sf"/>
</dbReference>
<dbReference type="EMBL" id="UINC01033123">
    <property type="protein sequence ID" value="SVB21900.1"/>
    <property type="molecule type" value="Genomic_DNA"/>
</dbReference>
<accession>A0A382C772</accession>
<protein>
    <recommendedName>
        <fullName evidence="7">Glycosyl hydrolase family 63 C-terminal domain-containing protein</fullName>
    </recommendedName>
</protein>
<comment type="similarity">
    <text evidence="1">Belongs to the glycosyl hydrolase 63 family.</text>
</comment>
<gene>
    <name evidence="6" type="ORF">METZ01_LOCUS174754</name>
</gene>
<evidence type="ECO:0000259" key="5">
    <source>
        <dbReference type="Pfam" id="PF22422"/>
    </source>
</evidence>
<dbReference type="Pfam" id="PF22422">
    <property type="entry name" value="MGH1-like_GH"/>
    <property type="match status" value="1"/>
</dbReference>
<dbReference type="GO" id="GO:0004573">
    <property type="term" value="F:Glc3Man9GlcNAc2 oligosaccharide glucosidase activity"/>
    <property type="evidence" value="ECO:0007669"/>
    <property type="project" value="InterPro"/>
</dbReference>
<dbReference type="InterPro" id="IPR048450">
    <property type="entry name" value="YgjK_N"/>
</dbReference>
<dbReference type="Gene3D" id="1.50.10.10">
    <property type="match status" value="1"/>
</dbReference>
<dbReference type="GO" id="GO:0005789">
    <property type="term" value="C:endoplasmic reticulum membrane"/>
    <property type="evidence" value="ECO:0007669"/>
    <property type="project" value="TreeGrafter"/>
</dbReference>
<dbReference type="PANTHER" id="PTHR10412:SF11">
    <property type="entry name" value="MANNOSYL-OLIGOSACCHARIDE GLUCOSIDASE"/>
    <property type="match status" value="1"/>
</dbReference>
<feature type="domain" description="Mannosylglycerate hydrolase MGH1-like glycoside hydrolase" evidence="5">
    <location>
        <begin position="327"/>
        <end position="601"/>
    </location>
</feature>
<dbReference type="InterPro" id="IPR008928">
    <property type="entry name" value="6-hairpin_glycosidase_sf"/>
</dbReference>
<dbReference type="GO" id="GO:0006487">
    <property type="term" value="P:protein N-linked glycosylation"/>
    <property type="evidence" value="ECO:0007669"/>
    <property type="project" value="TreeGrafter"/>
</dbReference>
<keyword evidence="2" id="KW-0378">Hydrolase</keyword>
<evidence type="ECO:0000313" key="6">
    <source>
        <dbReference type="EMBL" id="SVB21900.1"/>
    </source>
</evidence>
<sequence length="603" mass="69260">MQYNLKLFMFMIIVATTLGNNMQAEKYQKSNLISLGTHYSSLDSPKDASDSAQNIFTDLGAWFGFALPDNDKLNDVFGFIGPYLMHYKYGAWLSQSIINLDLKINSQSIIIGEEKSINSYFDEGKLHLNKKINGLEIDQTLQYISANSVLIHTSILSDTEFIADLHWFGELLIQEAKYEKIDRGFQVILDNGLVIQARFTDPNIDFLFSENRYESISQTTITIGKQLISNKVIISIFSEDEYMDTEIEFIQSVLNGSVSVLDNNKNRWDRYALSISSNNSSEVSFSAQQSIAAKSLLTLINNWRAPYGELKHDGLFPSYARPYFRGFWAWDSWKHAVALVNFEPELAKNQVRAMYDFQNKQGMIADCVFPDTTIENHNWRDTKPPLSAWAVWSIYKKTKDSSFVAELYPKIVKYHEWWYKNRDHDSNGLCEYGSTDGTEIAARWESGMDNAVRFDNIKMLRNNQSAWSMNQESVDLNSYLFAEKKYLKNMATILGKNVDVKKYKLEAAYLKKQIQNLMYDPSDGYFYDIKLDDKSFVKVKGPEGWIPLWAGVASQAQADAVIEKILDPKIFNTKIPFPTLDASHSEFNPEKGYWRGPVWMDQA</sequence>
<dbReference type="Pfam" id="PF21152">
    <property type="entry name" value="YgjK_N"/>
    <property type="match status" value="1"/>
</dbReference>
<proteinExistence type="inferred from homology"/>
<evidence type="ECO:0008006" key="7">
    <source>
        <dbReference type="Google" id="ProtNLM"/>
    </source>
</evidence>
<dbReference type="SUPFAM" id="SSF48208">
    <property type="entry name" value="Six-hairpin glycosidases"/>
    <property type="match status" value="1"/>
</dbReference>
<reference evidence="6" key="1">
    <citation type="submission" date="2018-05" db="EMBL/GenBank/DDBJ databases">
        <authorList>
            <person name="Lanie J.A."/>
            <person name="Ng W.-L."/>
            <person name="Kazmierczak K.M."/>
            <person name="Andrzejewski T.M."/>
            <person name="Davidsen T.M."/>
            <person name="Wayne K.J."/>
            <person name="Tettelin H."/>
            <person name="Glass J.I."/>
            <person name="Rusch D."/>
            <person name="Podicherti R."/>
            <person name="Tsui H.-C.T."/>
            <person name="Winkler M.E."/>
        </authorList>
    </citation>
    <scope>NUCLEOTIDE SEQUENCE</scope>
</reference>
<evidence type="ECO:0000259" key="4">
    <source>
        <dbReference type="Pfam" id="PF21152"/>
    </source>
</evidence>
<evidence type="ECO:0000256" key="3">
    <source>
        <dbReference type="ARBA" id="ARBA00023295"/>
    </source>
</evidence>
<dbReference type="InterPro" id="IPR004888">
    <property type="entry name" value="Glycoside_hydrolase_63"/>
</dbReference>
<evidence type="ECO:0000256" key="2">
    <source>
        <dbReference type="ARBA" id="ARBA00022801"/>
    </source>
</evidence>
<dbReference type="Gene3D" id="2.70.98.50">
    <property type="entry name" value="putative glycoside hydrolase family protein from bacillus halodurans"/>
    <property type="match status" value="1"/>
</dbReference>
<dbReference type="AlphaFoldDB" id="A0A382C772"/>
<evidence type="ECO:0000256" key="1">
    <source>
        <dbReference type="ARBA" id="ARBA00010833"/>
    </source>
</evidence>
<feature type="non-terminal residue" evidence="6">
    <location>
        <position position="603"/>
    </location>
</feature>
<name>A0A382C772_9ZZZZ</name>
<dbReference type="GO" id="GO:0009311">
    <property type="term" value="P:oligosaccharide metabolic process"/>
    <property type="evidence" value="ECO:0007669"/>
    <property type="project" value="InterPro"/>
</dbReference>
<dbReference type="PANTHER" id="PTHR10412">
    <property type="entry name" value="MANNOSYL-OLIGOSACCHARIDE GLUCOSIDASE"/>
    <property type="match status" value="1"/>
</dbReference>
<keyword evidence="3" id="KW-0326">Glycosidase</keyword>
<organism evidence="6">
    <name type="scientific">marine metagenome</name>
    <dbReference type="NCBI Taxonomy" id="408172"/>
    <lineage>
        <taxon>unclassified sequences</taxon>
        <taxon>metagenomes</taxon>
        <taxon>ecological metagenomes</taxon>
    </lineage>
</organism>
<dbReference type="InterPro" id="IPR054491">
    <property type="entry name" value="MGH1-like_GH"/>
</dbReference>
<feature type="domain" description="Glucosidase YgjK N-terminal" evidence="4">
    <location>
        <begin position="50"/>
        <end position="177"/>
    </location>
</feature>